<reference evidence="3 4" key="1">
    <citation type="journal article" date="2020" name="bioRxiv">
        <title>Sequence and annotation of 42 cannabis genomes reveals extensive copy number variation in cannabinoid synthesis and pathogen resistance genes.</title>
        <authorList>
            <person name="Mckernan K.J."/>
            <person name="Helbert Y."/>
            <person name="Kane L.T."/>
            <person name="Ebling H."/>
            <person name="Zhang L."/>
            <person name="Liu B."/>
            <person name="Eaton Z."/>
            <person name="Mclaughlin S."/>
            <person name="Kingan S."/>
            <person name="Baybayan P."/>
            <person name="Concepcion G."/>
            <person name="Jordan M."/>
            <person name="Riva A."/>
            <person name="Barbazuk W."/>
            <person name="Harkins T."/>
        </authorList>
    </citation>
    <scope>NUCLEOTIDE SEQUENCE [LARGE SCALE GENOMIC DNA]</scope>
    <source>
        <strain evidence="4">cv. Jamaican Lion 4</strain>
        <tissue evidence="3">Leaf</tissue>
    </source>
</reference>
<dbReference type="Proteomes" id="UP000525078">
    <property type="component" value="Unassembled WGS sequence"/>
</dbReference>
<dbReference type="InterPro" id="IPR026960">
    <property type="entry name" value="RVT-Znf"/>
</dbReference>
<accession>A0A7J6H5R0</accession>
<organism evidence="3 4">
    <name type="scientific">Cannabis sativa</name>
    <name type="common">Hemp</name>
    <name type="synonym">Marijuana</name>
    <dbReference type="NCBI Taxonomy" id="3483"/>
    <lineage>
        <taxon>Eukaryota</taxon>
        <taxon>Viridiplantae</taxon>
        <taxon>Streptophyta</taxon>
        <taxon>Embryophyta</taxon>
        <taxon>Tracheophyta</taxon>
        <taxon>Spermatophyta</taxon>
        <taxon>Magnoliopsida</taxon>
        <taxon>eudicotyledons</taxon>
        <taxon>Gunneridae</taxon>
        <taxon>Pentapetalae</taxon>
        <taxon>rosids</taxon>
        <taxon>fabids</taxon>
        <taxon>Rosales</taxon>
        <taxon>Cannabaceae</taxon>
        <taxon>Cannabis</taxon>
    </lineage>
</organism>
<dbReference type="AlphaFoldDB" id="A0A7J6H5R0"/>
<gene>
    <name evidence="3" type="ORF">F8388_006104</name>
</gene>
<dbReference type="InterPro" id="IPR040256">
    <property type="entry name" value="At4g02000-like"/>
</dbReference>
<dbReference type="PANTHER" id="PTHR31286">
    <property type="entry name" value="GLYCINE-RICH CELL WALL STRUCTURAL PROTEIN 1.8-LIKE"/>
    <property type="match status" value="1"/>
</dbReference>
<evidence type="ECO:0000259" key="1">
    <source>
        <dbReference type="Pfam" id="PF13966"/>
    </source>
</evidence>
<name>A0A7J6H5R0_CANSA</name>
<dbReference type="Pfam" id="PF13966">
    <property type="entry name" value="zf-RVT"/>
    <property type="match status" value="1"/>
</dbReference>
<evidence type="ECO:0000313" key="4">
    <source>
        <dbReference type="Proteomes" id="UP000525078"/>
    </source>
</evidence>
<proteinExistence type="predicted"/>
<dbReference type="EMBL" id="JAATIP010000028">
    <property type="protein sequence ID" value="KAF4390607.1"/>
    <property type="molecule type" value="Genomic_DNA"/>
</dbReference>
<feature type="domain" description="Zinc knuckle CX2CX4HX4C" evidence="2">
    <location>
        <begin position="147"/>
        <end position="178"/>
    </location>
</feature>
<dbReference type="PANTHER" id="PTHR31286:SF167">
    <property type="entry name" value="OS09G0268800 PROTEIN"/>
    <property type="match status" value="1"/>
</dbReference>
<evidence type="ECO:0008006" key="5">
    <source>
        <dbReference type="Google" id="ProtNLM"/>
    </source>
</evidence>
<dbReference type="InterPro" id="IPR025836">
    <property type="entry name" value="Zn_knuckle_CX2CX4HX4C"/>
</dbReference>
<feature type="domain" description="Reverse transcriptase zinc-binding" evidence="1">
    <location>
        <begin position="323"/>
        <end position="409"/>
    </location>
</feature>
<comment type="caution">
    <text evidence="3">The sequence shown here is derived from an EMBL/GenBank/DDBJ whole genome shotgun (WGS) entry which is preliminary data.</text>
</comment>
<sequence>MSRPLLKTILGRVWGIADNNWGVEIKFSNNKSSFLVFSFKSAQDLNRILNKSPWFLNYGTLILERMENLPCDWEKELLRFLISGQVLHLPSRSITQGNLARLANMAGEVIEVQSVDIPRIVTKDFFTFKVWCDITKPLFPGLLFPSEGRKIWIPFRYDRLPFVCFNCGFLGHDTRVCAESPKMYDDGLGNWKPSYGPWLKVDEKRDAKIQPNVALDPSVKKAYNFVSLAKDLHPLLSWFKEMDGIKEKMQGISAAVNVNSKRRGFWREDSSNPQGTAAMDTEFGLNSLMGNENDIPWVLGIITITSRLDCLTWILNTHGQYTVANGYKLRFKHSDIAECSNNSTLKAWWKFVWGSKLTPKMKHFIWRVFNQWLPTKVELTKRGMAIDPICAWCKKEKEDICHALWSCTKVLQPRSELEVRFKTTWQPPPPDHVAINTDALLVQDKSGCGLSAVIRDPDGNLIVAETIFMPGFLSV</sequence>
<evidence type="ECO:0000259" key="2">
    <source>
        <dbReference type="Pfam" id="PF14392"/>
    </source>
</evidence>
<dbReference type="Pfam" id="PF14392">
    <property type="entry name" value="zf-CCHC_4"/>
    <property type="match status" value="1"/>
</dbReference>
<protein>
    <recommendedName>
        <fullName evidence="5">CCHC-type domain-containing protein</fullName>
    </recommendedName>
</protein>
<evidence type="ECO:0000313" key="3">
    <source>
        <dbReference type="EMBL" id="KAF4390607.1"/>
    </source>
</evidence>